<dbReference type="InterPro" id="IPR036452">
    <property type="entry name" value="Ribo_hydro-like"/>
</dbReference>
<feature type="domain" description="Inosine/uridine-preferring nucleoside hydrolase" evidence="3">
    <location>
        <begin position="5"/>
        <end position="286"/>
    </location>
</feature>
<dbReference type="PANTHER" id="PTHR12304:SF4">
    <property type="entry name" value="URIDINE NUCLEOSIDASE"/>
    <property type="match status" value="1"/>
</dbReference>
<dbReference type="OrthoDB" id="9797882at2"/>
<protein>
    <recommendedName>
        <fullName evidence="3">Inosine/uridine-preferring nucleoside hydrolase domain-containing protein</fullName>
    </recommendedName>
</protein>
<dbReference type="GO" id="GO:0008477">
    <property type="term" value="F:purine nucleosidase activity"/>
    <property type="evidence" value="ECO:0007669"/>
    <property type="project" value="TreeGrafter"/>
</dbReference>
<keyword evidence="2" id="KW-0326">Glycosidase</keyword>
<accession>A0A401Z7A9</accession>
<dbReference type="Gene3D" id="3.90.245.10">
    <property type="entry name" value="Ribonucleoside hydrolase-like"/>
    <property type="match status" value="1"/>
</dbReference>
<dbReference type="InterPro" id="IPR001910">
    <property type="entry name" value="Inosine/uridine_hydrolase_dom"/>
</dbReference>
<proteinExistence type="predicted"/>
<evidence type="ECO:0000256" key="1">
    <source>
        <dbReference type="ARBA" id="ARBA00022801"/>
    </source>
</evidence>
<dbReference type="GO" id="GO:0006152">
    <property type="term" value="P:purine nucleoside catabolic process"/>
    <property type="evidence" value="ECO:0007669"/>
    <property type="project" value="TreeGrafter"/>
</dbReference>
<dbReference type="AlphaFoldDB" id="A0A401Z7A9"/>
<evidence type="ECO:0000313" key="4">
    <source>
        <dbReference type="EMBL" id="GCE02743.1"/>
    </source>
</evidence>
<evidence type="ECO:0000259" key="3">
    <source>
        <dbReference type="Pfam" id="PF01156"/>
    </source>
</evidence>
<dbReference type="SUPFAM" id="SSF53590">
    <property type="entry name" value="Nucleoside hydrolase"/>
    <property type="match status" value="1"/>
</dbReference>
<organism evidence="4 5">
    <name type="scientific">Dictyobacter aurantiacus</name>
    <dbReference type="NCBI Taxonomy" id="1936993"/>
    <lineage>
        <taxon>Bacteria</taxon>
        <taxon>Bacillati</taxon>
        <taxon>Chloroflexota</taxon>
        <taxon>Ktedonobacteria</taxon>
        <taxon>Ktedonobacterales</taxon>
        <taxon>Dictyobacteraceae</taxon>
        <taxon>Dictyobacter</taxon>
    </lineage>
</organism>
<comment type="caution">
    <text evidence="4">The sequence shown here is derived from an EMBL/GenBank/DDBJ whole genome shotgun (WGS) entry which is preliminary data.</text>
</comment>
<dbReference type="InterPro" id="IPR023186">
    <property type="entry name" value="IUNH"/>
</dbReference>
<gene>
    <name evidence="4" type="ORF">KDAU_00720</name>
</gene>
<dbReference type="Proteomes" id="UP000287224">
    <property type="component" value="Unassembled WGS sequence"/>
</dbReference>
<keyword evidence="1" id="KW-0378">Hydrolase</keyword>
<sequence length="292" mass="32252">MSTKVILDTDIGSDIDDAVCLAYLLAQPECELLGITTVTGKAQKRAMMASALCKIANKNIPIFPGAEKPLLIQAQQPEAPQAAALDKWDHDTVFPQGEAIEFLRQTIRTHPGEVVLLGIGPLTNLGLLFSVDPAIPKLLKGLVLMCGVFTGQVAGRPEREWNALNDPHAAHIVYQAPVRHHRSLGLDVTTRVKMNADQFRAKCTAPLLRPVLDFANVWFKGRDQITFHDPLAATTIFDPSICTFTPGTVEVELDDKELAGKTYWTTHENSPAHEVALDVDPERFFETYFRVF</sequence>
<dbReference type="RefSeq" id="WP_126594091.1">
    <property type="nucleotide sequence ID" value="NZ_BIFQ01000001.1"/>
</dbReference>
<dbReference type="PANTHER" id="PTHR12304">
    <property type="entry name" value="INOSINE-URIDINE PREFERRING NUCLEOSIDE HYDROLASE"/>
    <property type="match status" value="1"/>
</dbReference>
<dbReference type="Pfam" id="PF01156">
    <property type="entry name" value="IU_nuc_hydro"/>
    <property type="match status" value="1"/>
</dbReference>
<evidence type="ECO:0000256" key="2">
    <source>
        <dbReference type="ARBA" id="ARBA00023295"/>
    </source>
</evidence>
<keyword evidence="5" id="KW-1185">Reference proteome</keyword>
<name>A0A401Z7A9_9CHLR</name>
<evidence type="ECO:0000313" key="5">
    <source>
        <dbReference type="Proteomes" id="UP000287224"/>
    </source>
</evidence>
<dbReference type="EMBL" id="BIFQ01000001">
    <property type="protein sequence ID" value="GCE02743.1"/>
    <property type="molecule type" value="Genomic_DNA"/>
</dbReference>
<reference evidence="5" key="1">
    <citation type="submission" date="2018-12" db="EMBL/GenBank/DDBJ databases">
        <title>Tengunoibacter tsumagoiensis gen. nov., sp. nov., Dictyobacter kobayashii sp. nov., D. alpinus sp. nov., and D. joshuensis sp. nov. and description of Dictyobacteraceae fam. nov. within the order Ktedonobacterales isolated from Tengu-no-mugimeshi.</title>
        <authorList>
            <person name="Wang C.M."/>
            <person name="Zheng Y."/>
            <person name="Sakai Y."/>
            <person name="Toyoda A."/>
            <person name="Minakuchi Y."/>
            <person name="Abe K."/>
            <person name="Yokota A."/>
            <person name="Yabe S."/>
        </authorList>
    </citation>
    <scope>NUCLEOTIDE SEQUENCE [LARGE SCALE GENOMIC DNA]</scope>
    <source>
        <strain evidence="5">S-27</strain>
    </source>
</reference>
<dbReference type="GO" id="GO:0005829">
    <property type="term" value="C:cytosol"/>
    <property type="evidence" value="ECO:0007669"/>
    <property type="project" value="TreeGrafter"/>
</dbReference>